<dbReference type="SUPFAM" id="SSF55874">
    <property type="entry name" value="ATPase domain of HSP90 chaperone/DNA topoisomerase II/histidine kinase"/>
    <property type="match status" value="1"/>
</dbReference>
<dbReference type="SMART" id="SM00388">
    <property type="entry name" value="HisKA"/>
    <property type="match status" value="1"/>
</dbReference>
<dbReference type="CDD" id="cd00082">
    <property type="entry name" value="HisKA"/>
    <property type="match status" value="1"/>
</dbReference>
<dbReference type="EMBL" id="CP098609">
    <property type="protein sequence ID" value="USC48179.1"/>
    <property type="molecule type" value="Genomic_DNA"/>
</dbReference>
<organism evidence="14 15">
    <name type="scientific">Streptomyces filamentosus</name>
    <name type="common">Streptomyces roseosporus</name>
    <dbReference type="NCBI Taxonomy" id="67294"/>
    <lineage>
        <taxon>Bacteria</taxon>
        <taxon>Bacillati</taxon>
        <taxon>Actinomycetota</taxon>
        <taxon>Actinomycetes</taxon>
        <taxon>Kitasatosporales</taxon>
        <taxon>Streptomycetaceae</taxon>
        <taxon>Streptomyces</taxon>
    </lineage>
</organism>
<keyword evidence="4" id="KW-0597">Phosphoprotein</keyword>
<evidence type="ECO:0000256" key="4">
    <source>
        <dbReference type="ARBA" id="ARBA00022553"/>
    </source>
</evidence>
<evidence type="ECO:0000256" key="1">
    <source>
        <dbReference type="ARBA" id="ARBA00000085"/>
    </source>
</evidence>
<dbReference type="Pfam" id="PF02518">
    <property type="entry name" value="HATPase_c"/>
    <property type="match status" value="1"/>
</dbReference>
<dbReference type="PANTHER" id="PTHR45436:SF5">
    <property type="entry name" value="SENSOR HISTIDINE KINASE TRCS"/>
    <property type="match status" value="1"/>
</dbReference>
<dbReference type="RefSeq" id="WP_010071539.1">
    <property type="nucleotide sequence ID" value="NZ_CP098609.1"/>
</dbReference>
<dbReference type="PROSITE" id="PS50885">
    <property type="entry name" value="HAMP"/>
    <property type="match status" value="1"/>
</dbReference>
<feature type="domain" description="Histidine kinase" evidence="12">
    <location>
        <begin position="263"/>
        <end position="489"/>
    </location>
</feature>
<keyword evidence="8" id="KW-1133">Transmembrane helix</keyword>
<evidence type="ECO:0000313" key="15">
    <source>
        <dbReference type="Proteomes" id="UP001056079"/>
    </source>
</evidence>
<protein>
    <recommendedName>
        <fullName evidence="3">histidine kinase</fullName>
        <ecNumber evidence="3">2.7.13.3</ecNumber>
    </recommendedName>
</protein>
<dbReference type="SMART" id="SM00304">
    <property type="entry name" value="HAMP"/>
    <property type="match status" value="1"/>
</dbReference>
<dbReference type="InterPro" id="IPR005467">
    <property type="entry name" value="His_kinase_dom"/>
</dbReference>
<dbReference type="CDD" id="cd06225">
    <property type="entry name" value="HAMP"/>
    <property type="match status" value="1"/>
</dbReference>
<evidence type="ECO:0000256" key="11">
    <source>
        <dbReference type="SAM" id="MobiDB-lite"/>
    </source>
</evidence>
<proteinExistence type="predicted"/>
<dbReference type="InterPro" id="IPR003660">
    <property type="entry name" value="HAMP_dom"/>
</dbReference>
<evidence type="ECO:0000256" key="5">
    <source>
        <dbReference type="ARBA" id="ARBA00022679"/>
    </source>
</evidence>
<dbReference type="PRINTS" id="PR00344">
    <property type="entry name" value="BCTRLSENSOR"/>
</dbReference>
<evidence type="ECO:0000259" key="13">
    <source>
        <dbReference type="PROSITE" id="PS50885"/>
    </source>
</evidence>
<dbReference type="Gene3D" id="6.10.340.10">
    <property type="match status" value="1"/>
</dbReference>
<sequence length="534" mass="56183">MSLRTRLVLVLGGLLALGMALSVGATFGALQDWRNDQSNEVLEAVSGQLREDLAAGPDGGRLTLPREGDQLTGVWRAATRKGDIPSFFQIRTRDGRVSRTADFGARPDLPAALPAAMWPDGPGTGGTAGGVFHRVSSSDGTDWLVHSSRLPDGILLVAMETAGADELIHRTAVVAATSAAVALLAVTLLSWRAVRRGLRPLEAMAATAAAIGDGDLARRVPAVDPRTEVGRLGSALNAMLGQIESAFAERTRSEDRLRRFVADASHELRTPVATIRGYAELFRRGAAARPDDLAQAMTRIESEARRTGTLVEELLLLARLDQGLPVTRAPVDVRALAAEAVDDARVLAPGRPLLLESAERGPVLVRGDADRLRQVLANLLANVRHHTPDGTEAWVRVAARNGSAVIEVTDHGPGLTEEQAQRVFERFYRADQSRTRAHLPAGGRDEGSGLGLAIVAAVVEAHGGRVEVDRAPDEGAGGVTFRVSLPLDSVSDDGGSDGGGGDGGTGDNRTDRDSHDEAVGQGSDSSGSRAGGRR</sequence>
<keyword evidence="10" id="KW-0472">Membrane</keyword>
<keyword evidence="15" id="KW-1185">Reference proteome</keyword>
<dbReference type="Pfam" id="PF00512">
    <property type="entry name" value="HisKA"/>
    <property type="match status" value="1"/>
</dbReference>
<dbReference type="InterPro" id="IPR036097">
    <property type="entry name" value="HisK_dim/P_sf"/>
</dbReference>
<keyword evidence="9" id="KW-0902">Two-component regulatory system</keyword>
<dbReference type="CDD" id="cd00075">
    <property type="entry name" value="HATPase"/>
    <property type="match status" value="1"/>
</dbReference>
<evidence type="ECO:0000256" key="2">
    <source>
        <dbReference type="ARBA" id="ARBA00004236"/>
    </source>
</evidence>
<dbReference type="Gene3D" id="3.30.565.10">
    <property type="entry name" value="Histidine kinase-like ATPase, C-terminal domain"/>
    <property type="match status" value="1"/>
</dbReference>
<dbReference type="InterPro" id="IPR003661">
    <property type="entry name" value="HisK_dim/P_dom"/>
</dbReference>
<keyword evidence="6" id="KW-0812">Transmembrane</keyword>
<dbReference type="PROSITE" id="PS50109">
    <property type="entry name" value="HIS_KIN"/>
    <property type="match status" value="1"/>
</dbReference>
<feature type="compositionally biased region" description="Gly residues" evidence="11">
    <location>
        <begin position="496"/>
        <end position="506"/>
    </location>
</feature>
<keyword evidence="7 14" id="KW-0418">Kinase</keyword>
<dbReference type="Pfam" id="PF00672">
    <property type="entry name" value="HAMP"/>
    <property type="match status" value="1"/>
</dbReference>
<comment type="catalytic activity">
    <reaction evidence="1">
        <text>ATP + protein L-histidine = ADP + protein N-phospho-L-histidine.</text>
        <dbReference type="EC" id="2.7.13.3"/>
    </reaction>
</comment>
<gene>
    <name evidence="14" type="ORF">K7395_16200</name>
</gene>
<dbReference type="GO" id="GO:0016301">
    <property type="term" value="F:kinase activity"/>
    <property type="evidence" value="ECO:0007669"/>
    <property type="project" value="UniProtKB-KW"/>
</dbReference>
<dbReference type="InterPro" id="IPR050428">
    <property type="entry name" value="TCS_sensor_his_kinase"/>
</dbReference>
<dbReference type="Gene3D" id="1.10.287.130">
    <property type="match status" value="1"/>
</dbReference>
<comment type="subcellular location">
    <subcellularLocation>
        <location evidence="2">Cell membrane</location>
    </subcellularLocation>
</comment>
<keyword evidence="5" id="KW-0808">Transferase</keyword>
<feature type="compositionally biased region" description="Basic and acidic residues" evidence="11">
    <location>
        <begin position="508"/>
        <end position="518"/>
    </location>
</feature>
<dbReference type="SUPFAM" id="SSF47384">
    <property type="entry name" value="Homodimeric domain of signal transducing histidine kinase"/>
    <property type="match status" value="1"/>
</dbReference>
<accession>A0ABY4V0M3</accession>
<feature type="domain" description="HAMP" evidence="13">
    <location>
        <begin position="195"/>
        <end position="248"/>
    </location>
</feature>
<evidence type="ECO:0000256" key="7">
    <source>
        <dbReference type="ARBA" id="ARBA00022777"/>
    </source>
</evidence>
<evidence type="ECO:0000256" key="10">
    <source>
        <dbReference type="ARBA" id="ARBA00023136"/>
    </source>
</evidence>
<dbReference type="InterPro" id="IPR036890">
    <property type="entry name" value="HATPase_C_sf"/>
</dbReference>
<feature type="region of interest" description="Disordered" evidence="11">
    <location>
        <begin position="469"/>
        <end position="534"/>
    </location>
</feature>
<dbReference type="SMART" id="SM00387">
    <property type="entry name" value="HATPase_c"/>
    <property type="match status" value="1"/>
</dbReference>
<dbReference type="InterPro" id="IPR003594">
    <property type="entry name" value="HATPase_dom"/>
</dbReference>
<dbReference type="SUPFAM" id="SSF158472">
    <property type="entry name" value="HAMP domain-like"/>
    <property type="match status" value="1"/>
</dbReference>
<evidence type="ECO:0000256" key="9">
    <source>
        <dbReference type="ARBA" id="ARBA00023012"/>
    </source>
</evidence>
<dbReference type="PANTHER" id="PTHR45436">
    <property type="entry name" value="SENSOR HISTIDINE KINASE YKOH"/>
    <property type="match status" value="1"/>
</dbReference>
<evidence type="ECO:0000256" key="6">
    <source>
        <dbReference type="ARBA" id="ARBA00022692"/>
    </source>
</evidence>
<evidence type="ECO:0000259" key="12">
    <source>
        <dbReference type="PROSITE" id="PS50109"/>
    </source>
</evidence>
<dbReference type="InterPro" id="IPR004358">
    <property type="entry name" value="Sig_transdc_His_kin-like_C"/>
</dbReference>
<evidence type="ECO:0000313" key="14">
    <source>
        <dbReference type="EMBL" id="USC48179.1"/>
    </source>
</evidence>
<dbReference type="Proteomes" id="UP001056079">
    <property type="component" value="Chromosome"/>
</dbReference>
<name>A0ABY4V0M3_STRFL</name>
<evidence type="ECO:0000256" key="8">
    <source>
        <dbReference type="ARBA" id="ARBA00022989"/>
    </source>
</evidence>
<reference evidence="14" key="1">
    <citation type="submission" date="2021-08" db="EMBL/GenBank/DDBJ databases">
        <title>DNA methylation of m4C regulates biosynthesis of daptomycin in Streptomyces roseosporus L30.</title>
        <authorList>
            <person name="Fang J.-L."/>
        </authorList>
    </citation>
    <scope>NUCLEOTIDE SEQUENCE</scope>
    <source>
        <strain evidence="14">L30</strain>
    </source>
</reference>
<evidence type="ECO:0000256" key="3">
    <source>
        <dbReference type="ARBA" id="ARBA00012438"/>
    </source>
</evidence>
<dbReference type="EC" id="2.7.13.3" evidence="3"/>